<comment type="caution">
    <text evidence="1">The sequence shown here is derived from an EMBL/GenBank/DDBJ whole genome shotgun (WGS) entry which is preliminary data.</text>
</comment>
<gene>
    <name evidence="1" type="ORF">QO001_001455</name>
</gene>
<dbReference type="AlphaFoldDB" id="A0AAJ1TSM2"/>
<protein>
    <recommendedName>
        <fullName evidence="3">Cysteine rich repeat-containing protein</fullName>
    </recommendedName>
</protein>
<proteinExistence type="predicted"/>
<dbReference type="RefSeq" id="WP_230365833.1">
    <property type="nucleotide sequence ID" value="NZ_JAJALK010000003.1"/>
</dbReference>
<accession>A0AAJ1TSM2</accession>
<evidence type="ECO:0000313" key="1">
    <source>
        <dbReference type="EMBL" id="MDQ0542537.1"/>
    </source>
</evidence>
<sequence length="80" mass="8793">MLLRTALAVTLFASAHQVRASEADAASLCRGDAFRLCMSEIPDRERIIACMQRRKAELSPGCRTVFNAPKHPAAVETAHR</sequence>
<name>A0AAJ1TSM2_9HYPH</name>
<dbReference type="Proteomes" id="UP001223420">
    <property type="component" value="Unassembled WGS sequence"/>
</dbReference>
<reference evidence="1" key="1">
    <citation type="submission" date="2023-07" db="EMBL/GenBank/DDBJ databases">
        <title>Genomic Encyclopedia of Type Strains, Phase IV (KMG-IV): sequencing the most valuable type-strain genomes for metagenomic binning, comparative biology and taxonomic classification.</title>
        <authorList>
            <person name="Goeker M."/>
        </authorList>
    </citation>
    <scope>NUCLEOTIDE SEQUENCE</scope>
    <source>
        <strain evidence="1">DSM 19569</strain>
    </source>
</reference>
<dbReference type="EMBL" id="JAUSWL010000002">
    <property type="protein sequence ID" value="MDQ0542537.1"/>
    <property type="molecule type" value="Genomic_DNA"/>
</dbReference>
<evidence type="ECO:0008006" key="3">
    <source>
        <dbReference type="Google" id="ProtNLM"/>
    </source>
</evidence>
<evidence type="ECO:0000313" key="2">
    <source>
        <dbReference type="Proteomes" id="UP001223420"/>
    </source>
</evidence>
<organism evidence="1 2">
    <name type="scientific">Methylobacterium brachiatum</name>
    <dbReference type="NCBI Taxonomy" id="269660"/>
    <lineage>
        <taxon>Bacteria</taxon>
        <taxon>Pseudomonadati</taxon>
        <taxon>Pseudomonadota</taxon>
        <taxon>Alphaproteobacteria</taxon>
        <taxon>Hyphomicrobiales</taxon>
        <taxon>Methylobacteriaceae</taxon>
        <taxon>Methylobacterium</taxon>
    </lineage>
</organism>